<reference evidence="1" key="1">
    <citation type="submission" date="2021-02" db="EMBL/GenBank/DDBJ databases">
        <authorList>
            <person name="Nowell W R."/>
        </authorList>
    </citation>
    <scope>NUCLEOTIDE SEQUENCE</scope>
</reference>
<gene>
    <name evidence="1" type="ORF">GRG538_LOCUS12863</name>
</gene>
<evidence type="ECO:0000313" key="2">
    <source>
        <dbReference type="Proteomes" id="UP000663872"/>
    </source>
</evidence>
<sequence>MTSSNDALRSVPRTTTTTSIKHLYSDEENNEQIRGQVFSALRYLHHDFEFYLPLVYIKRRILELSMETYLNELKINGGKTTTDYDSSCRELIKVDDFLSRTTDINDRVKEIFVNGILPISDTMLIFEENGTRDQPVLTLASRDEHWTETSLTGLNILLNLLSYFNVLFCGPGWEGSDLVGFSLPIMNTIIDKSYEIIPLCRATSIVLDDLEGVDEKVPLW</sequence>
<accession>A0A818CZ47</accession>
<proteinExistence type="predicted"/>
<organism evidence="1 2">
    <name type="scientific">Rotaria socialis</name>
    <dbReference type="NCBI Taxonomy" id="392032"/>
    <lineage>
        <taxon>Eukaryota</taxon>
        <taxon>Metazoa</taxon>
        <taxon>Spiralia</taxon>
        <taxon>Gnathifera</taxon>
        <taxon>Rotifera</taxon>
        <taxon>Eurotatoria</taxon>
        <taxon>Bdelloidea</taxon>
        <taxon>Philodinida</taxon>
        <taxon>Philodinidae</taxon>
        <taxon>Rotaria</taxon>
    </lineage>
</organism>
<comment type="caution">
    <text evidence="1">The sequence shown here is derived from an EMBL/GenBank/DDBJ whole genome shotgun (WGS) entry which is preliminary data.</text>
</comment>
<name>A0A818CZ47_9BILA</name>
<evidence type="ECO:0000313" key="1">
    <source>
        <dbReference type="EMBL" id="CAF3433444.1"/>
    </source>
</evidence>
<dbReference type="AlphaFoldDB" id="A0A818CZ47"/>
<dbReference type="EMBL" id="CAJNYT010001851">
    <property type="protein sequence ID" value="CAF3433444.1"/>
    <property type="molecule type" value="Genomic_DNA"/>
</dbReference>
<protein>
    <submittedName>
        <fullName evidence="1">Uncharacterized protein</fullName>
    </submittedName>
</protein>
<dbReference type="Proteomes" id="UP000663872">
    <property type="component" value="Unassembled WGS sequence"/>
</dbReference>